<keyword evidence="2" id="KW-0805">Transcription regulation</keyword>
<evidence type="ECO:0000256" key="3">
    <source>
        <dbReference type="ARBA" id="ARBA00023163"/>
    </source>
</evidence>
<evidence type="ECO:0000256" key="4">
    <source>
        <dbReference type="ARBA" id="ARBA00023242"/>
    </source>
</evidence>
<proteinExistence type="predicted"/>
<evidence type="ECO:0000256" key="5">
    <source>
        <dbReference type="SAM" id="MobiDB-lite"/>
    </source>
</evidence>
<protein>
    <submittedName>
        <fullName evidence="7">Transcriptional activator Mut3p</fullName>
    </submittedName>
</protein>
<dbReference type="PROSITE" id="PS00463">
    <property type="entry name" value="ZN2_CY6_FUNGAL_1"/>
    <property type="match status" value="1"/>
</dbReference>
<dbReference type="PANTHER" id="PTHR47424">
    <property type="entry name" value="REGULATORY PROTEIN GAL4"/>
    <property type="match status" value="1"/>
</dbReference>
<feature type="compositionally biased region" description="Polar residues" evidence="5">
    <location>
        <begin position="845"/>
        <end position="868"/>
    </location>
</feature>
<feature type="region of interest" description="Disordered" evidence="5">
    <location>
        <begin position="841"/>
        <end position="886"/>
    </location>
</feature>
<dbReference type="GO" id="GO:0005634">
    <property type="term" value="C:nucleus"/>
    <property type="evidence" value="ECO:0007669"/>
    <property type="project" value="TreeGrafter"/>
</dbReference>
<comment type="caution">
    <text evidence="7">The sequence shown here is derived from an EMBL/GenBank/DDBJ whole genome shotgun (WGS) entry which is preliminary data.</text>
</comment>
<keyword evidence="4" id="KW-0539">Nucleus</keyword>
<dbReference type="GO" id="GO:0008270">
    <property type="term" value="F:zinc ion binding"/>
    <property type="evidence" value="ECO:0007669"/>
    <property type="project" value="InterPro"/>
</dbReference>
<dbReference type="Pfam" id="PF04082">
    <property type="entry name" value="Fungal_trans"/>
    <property type="match status" value="1"/>
</dbReference>
<dbReference type="Proteomes" id="UP000544095">
    <property type="component" value="Unassembled WGS sequence"/>
</dbReference>
<dbReference type="GO" id="GO:0000978">
    <property type="term" value="F:RNA polymerase II cis-regulatory region sequence-specific DNA binding"/>
    <property type="evidence" value="ECO:0007669"/>
    <property type="project" value="TreeGrafter"/>
</dbReference>
<dbReference type="Gene3D" id="3.40.50.1820">
    <property type="entry name" value="alpha/beta hydrolase"/>
    <property type="match status" value="1"/>
</dbReference>
<reference evidence="7 8" key="1">
    <citation type="submission" date="2020-05" db="EMBL/GenBank/DDBJ databases">
        <title>Identification and distribution of gene clusters putatively required for synthesis of sphingolipid metabolism inhibitors in phylogenetically diverse species of the filamentous fungus Fusarium.</title>
        <authorList>
            <person name="Kim H.-S."/>
            <person name="Busman M."/>
            <person name="Brown D.W."/>
            <person name="Divon H."/>
            <person name="Uhlig S."/>
            <person name="Proctor R.H."/>
        </authorList>
    </citation>
    <scope>NUCLEOTIDE SEQUENCE [LARGE SCALE GENOMIC DNA]</scope>
    <source>
        <strain evidence="7 8">NRRL 25211</strain>
    </source>
</reference>
<keyword evidence="1" id="KW-0479">Metal-binding</keyword>
<gene>
    <name evidence="7" type="ORF">FPANT_6970</name>
</gene>
<name>A0A8H5P5I1_9HYPO</name>
<dbReference type="GO" id="GO:0006351">
    <property type="term" value="P:DNA-templated transcription"/>
    <property type="evidence" value="ECO:0007669"/>
    <property type="project" value="InterPro"/>
</dbReference>
<dbReference type="GO" id="GO:0000435">
    <property type="term" value="P:positive regulation of transcription from RNA polymerase II promoter by galactose"/>
    <property type="evidence" value="ECO:0007669"/>
    <property type="project" value="TreeGrafter"/>
</dbReference>
<dbReference type="EMBL" id="JAAOAR010000335">
    <property type="protein sequence ID" value="KAF5587290.1"/>
    <property type="molecule type" value="Genomic_DNA"/>
</dbReference>
<dbReference type="InterPro" id="IPR029058">
    <property type="entry name" value="AB_hydrolase_fold"/>
</dbReference>
<dbReference type="CDD" id="cd12148">
    <property type="entry name" value="fungal_TF_MHR"/>
    <property type="match status" value="1"/>
</dbReference>
<feature type="domain" description="Zn(2)-C6 fungal-type" evidence="6">
    <location>
        <begin position="243"/>
        <end position="272"/>
    </location>
</feature>
<evidence type="ECO:0000256" key="2">
    <source>
        <dbReference type="ARBA" id="ARBA00023015"/>
    </source>
</evidence>
<dbReference type="SMART" id="SM00066">
    <property type="entry name" value="GAL4"/>
    <property type="match status" value="1"/>
</dbReference>
<evidence type="ECO:0000313" key="7">
    <source>
        <dbReference type="EMBL" id="KAF5587290.1"/>
    </source>
</evidence>
<dbReference type="SMART" id="SM00906">
    <property type="entry name" value="Fungal_trans"/>
    <property type="match status" value="1"/>
</dbReference>
<evidence type="ECO:0000313" key="8">
    <source>
        <dbReference type="Proteomes" id="UP000544095"/>
    </source>
</evidence>
<dbReference type="PANTHER" id="PTHR47424:SF9">
    <property type="entry name" value="TAH-2"/>
    <property type="match status" value="1"/>
</dbReference>
<dbReference type="CDD" id="cd00067">
    <property type="entry name" value="GAL4"/>
    <property type="match status" value="1"/>
</dbReference>
<dbReference type="AlphaFoldDB" id="A0A8H5P5I1"/>
<dbReference type="InterPro" id="IPR051127">
    <property type="entry name" value="Fungal_SecMet_Regulators"/>
</dbReference>
<dbReference type="InterPro" id="IPR036864">
    <property type="entry name" value="Zn2-C6_fun-type_DNA-bd_sf"/>
</dbReference>
<organism evidence="7 8">
    <name type="scientific">Fusarium pseudoanthophilum</name>
    <dbReference type="NCBI Taxonomy" id="48495"/>
    <lineage>
        <taxon>Eukaryota</taxon>
        <taxon>Fungi</taxon>
        <taxon>Dikarya</taxon>
        <taxon>Ascomycota</taxon>
        <taxon>Pezizomycotina</taxon>
        <taxon>Sordariomycetes</taxon>
        <taxon>Hypocreomycetidae</taxon>
        <taxon>Hypocreales</taxon>
        <taxon>Nectriaceae</taxon>
        <taxon>Fusarium</taxon>
        <taxon>Fusarium fujikuroi species complex</taxon>
    </lineage>
</organism>
<keyword evidence="8" id="KW-1185">Reference proteome</keyword>
<evidence type="ECO:0000259" key="6">
    <source>
        <dbReference type="PROSITE" id="PS50048"/>
    </source>
</evidence>
<dbReference type="SUPFAM" id="SSF53474">
    <property type="entry name" value="alpha/beta-Hydrolases"/>
    <property type="match status" value="1"/>
</dbReference>
<sequence length="962" mass="105606">MPFIKVQNKTLFYAQVDAETASKDGPVLVFIHGLGSSHSFYIPVMNQLAAAGYSSIALDVYGSGLSVLSEGVEDPTFDTIASDVKALLEELSIRPENAVAVGHSMGGIIVPKLALKCNLRGSVLIGPVLPKPAMAEIFNTRIETVKKDGMEPMAKAIPFAATGSKATLTQKAFIRALLLSQKPEGYIALCRAIAQADLPAYASIKSPVLVLSGEEDKTSPIPDAQKILSERVRDSERRRCAEACESCKRRKQRCDGRRPCARCIKRGLGHECHESQSASNNGARRILASSLPSPDPDRLSNITEQTTPAGSITVGNRSGLTSVDETYVDDGTSSSLQLLSNTQPERLPRMSRLVQDTRGEYMFIGDSATLSFLQNIRRIVRRSIGDCTLVDDPLRHGIVEASPETRRGWILSSAQNPPPRQSEQEVDYLVKWYMQSANCVLLLFDQTELDQGIRKWIEDGQDIADPASSVYYLVFAIGAQTGPEDKDDLAETFFNYARYLTVETLIEEPGIVTIQALVLIAMYLLGASRRNAAFMYLGMGVRAAYAIGLHRHDIASLFSANEGRAREQLWKGIRILDLFMSASLGRPPSTSELRDTTNPQNYSACNDLSMIFELILTDVYAKRMISPEILERISKHLRRWTAQCGEGLAVDGIEQDDLIRDQNGEVQPNIGLIHLKLTGHWTVMLLSLPFLHKAVSQHVEDNQHSAQGTAKPSSSANQVLVHSCLESAVRTVDLLQTLVRTGTIPKRLPIVGNSAFVSGLVLGAAIFGDFDNSFPLEKSLHAARGVLDRFSRYDAVAKRHLMILDHLQNACDIYMDNRARLRMERQRHLVNGLFGSIHTIGKSPLRNSQQPEGNSRIGSTDGIQTQPQTPRPGQVANETTEEQQGFSIEGGEQAEIDVDISADAFLGISPNMLWFDSFDTTMSLFPIVDTQIMGDEMMANGSNQIEQASKDDGLMGISETGE</sequence>
<dbReference type="Pfam" id="PF00172">
    <property type="entry name" value="Zn_clus"/>
    <property type="match status" value="1"/>
</dbReference>
<feature type="compositionally biased region" description="Polar residues" evidence="5">
    <location>
        <begin position="876"/>
        <end position="886"/>
    </location>
</feature>
<accession>A0A8H5P5I1</accession>
<dbReference type="InterPro" id="IPR007219">
    <property type="entry name" value="XnlR_reg_dom"/>
</dbReference>
<dbReference type="InterPro" id="IPR022742">
    <property type="entry name" value="Hydrolase_4"/>
</dbReference>
<dbReference type="PROSITE" id="PS50048">
    <property type="entry name" value="ZN2_CY6_FUNGAL_2"/>
    <property type="match status" value="1"/>
</dbReference>
<dbReference type="Pfam" id="PF12146">
    <property type="entry name" value="Hydrolase_4"/>
    <property type="match status" value="1"/>
</dbReference>
<keyword evidence="3" id="KW-0804">Transcription</keyword>
<dbReference type="SUPFAM" id="SSF57701">
    <property type="entry name" value="Zn2/Cys6 DNA-binding domain"/>
    <property type="match status" value="1"/>
</dbReference>
<evidence type="ECO:0000256" key="1">
    <source>
        <dbReference type="ARBA" id="ARBA00022723"/>
    </source>
</evidence>
<dbReference type="InterPro" id="IPR001138">
    <property type="entry name" value="Zn2Cys6_DnaBD"/>
</dbReference>
<dbReference type="Gene3D" id="4.10.240.10">
    <property type="entry name" value="Zn(2)-C6 fungal-type DNA-binding domain"/>
    <property type="match status" value="1"/>
</dbReference>
<dbReference type="GO" id="GO:0000981">
    <property type="term" value="F:DNA-binding transcription factor activity, RNA polymerase II-specific"/>
    <property type="evidence" value="ECO:0007669"/>
    <property type="project" value="InterPro"/>
</dbReference>